<dbReference type="PIRSF" id="PIRSF000350">
    <property type="entry name" value="Mercury_reductase_MerA"/>
    <property type="match status" value="1"/>
</dbReference>
<evidence type="ECO:0000256" key="2">
    <source>
        <dbReference type="ARBA" id="ARBA00022630"/>
    </source>
</evidence>
<evidence type="ECO:0000256" key="7">
    <source>
        <dbReference type="ARBA" id="ARBA00023284"/>
    </source>
</evidence>
<comment type="cofactor">
    <cofactor evidence="9">
        <name>FAD</name>
        <dbReference type="ChEBI" id="CHEBI:57692"/>
    </cofactor>
    <text evidence="9">Binds 1 FAD per subunit.</text>
</comment>
<evidence type="ECO:0000313" key="14">
    <source>
        <dbReference type="EMBL" id="BAS19448.1"/>
    </source>
</evidence>
<evidence type="ECO:0000256" key="5">
    <source>
        <dbReference type="ARBA" id="ARBA00023027"/>
    </source>
</evidence>
<dbReference type="EMBL" id="AP014938">
    <property type="protein sequence ID" value="BAS19448.1"/>
    <property type="molecule type" value="Genomic_DNA"/>
</dbReference>
<accession>A0A0K2RX82</accession>
<keyword evidence="4 11" id="KW-0560">Oxidoreductase</keyword>
<dbReference type="GO" id="GO:0006103">
    <property type="term" value="P:2-oxoglutarate metabolic process"/>
    <property type="evidence" value="ECO:0007669"/>
    <property type="project" value="TreeGrafter"/>
</dbReference>
<evidence type="ECO:0000256" key="6">
    <source>
        <dbReference type="ARBA" id="ARBA00023157"/>
    </source>
</evidence>
<reference evidence="15" key="1">
    <citation type="submission" date="2015-08" db="EMBL/GenBank/DDBJ databases">
        <title>Complete genome sequence of Rothia mucilaginosa strain NUM-Rm6536.</title>
        <authorList>
            <person name="Nambu T."/>
        </authorList>
    </citation>
    <scope>NUCLEOTIDE SEQUENCE [LARGE SCALE GENOMIC DNA]</scope>
    <source>
        <strain evidence="15">NUM-Rm6536</strain>
    </source>
</reference>
<feature type="domain" description="Pyridine nucleotide-disulphide oxidoreductase dimerisation" evidence="12">
    <location>
        <begin position="361"/>
        <end position="474"/>
    </location>
</feature>
<dbReference type="Pfam" id="PF02852">
    <property type="entry name" value="Pyr_redox_dim"/>
    <property type="match status" value="1"/>
</dbReference>
<dbReference type="InterPro" id="IPR036188">
    <property type="entry name" value="FAD/NAD-bd_sf"/>
</dbReference>
<dbReference type="Gene3D" id="3.50.50.60">
    <property type="entry name" value="FAD/NAD(P)-binding domain"/>
    <property type="match status" value="2"/>
</dbReference>
<sequence length="485" mass="52968">MSIENVERIDGVAQYDLIVIGSGSGNTLIGPEWDDKKVALIDGGIFGGTCLNVGCIPTKMYVYPATIAQKTREVKHLGVDAHVDAVHWAQIRDRIFASRIDPIVEGGRNWRAGLPNVDFYDQYARFVGSHTVELTDGTRLQGRQIVVAAGSRAVLPPVPGIDSSKVYTNDNVMRMDELPARMVVIGGGVIAAEFSHVFSAFGTEVTQLNRSSRLLRGVDEEVVARFEEAASKQWNIVKDASLSEIRENADGSVTVVAKHTTENGEELLEIPADAVLVATGRRPNTDTLNAKNYFDVQDGGQLSVDKYQRVLYNGAPVPGVYALGDVSSRYQLKHVANHEARVVQHNLSHPEDLHASDHRYVPAAVFSNPQIAVVGMTEEQARQAAEREGFEITVKAQNFGDTAYGWAMEDKVGLCKLIARKDNGELLGAHLVGEESSVLIQPLLQAMSFGMDARTLARGQYWIHPALTEIVENALLGLEFDEPAN</sequence>
<protein>
    <submittedName>
        <fullName evidence="14">NADPH-dependent mycothiol reductase Mtr</fullName>
    </submittedName>
</protein>
<evidence type="ECO:0000256" key="10">
    <source>
        <dbReference type="PIRSR" id="PIRSR000350-4"/>
    </source>
</evidence>
<evidence type="ECO:0000256" key="3">
    <source>
        <dbReference type="ARBA" id="ARBA00022827"/>
    </source>
</evidence>
<dbReference type="InterPro" id="IPR012999">
    <property type="entry name" value="Pyr_OxRdtase_I_AS"/>
</dbReference>
<keyword evidence="5 9" id="KW-0520">NAD</keyword>
<dbReference type="Pfam" id="PF07992">
    <property type="entry name" value="Pyr_redox_2"/>
    <property type="match status" value="1"/>
</dbReference>
<keyword evidence="9" id="KW-0547">Nucleotide-binding</keyword>
<dbReference type="SUPFAM" id="SSF55424">
    <property type="entry name" value="FAD/NAD-linked reductases, dimerisation (C-terminal) domain"/>
    <property type="match status" value="1"/>
</dbReference>
<feature type="binding site" evidence="9">
    <location>
        <position position="280"/>
    </location>
    <ligand>
        <name>NAD(+)</name>
        <dbReference type="ChEBI" id="CHEBI:57540"/>
    </ligand>
</feature>
<dbReference type="AlphaFoldDB" id="A0A0K2RX82"/>
<feature type="binding site" evidence="9">
    <location>
        <position position="59"/>
    </location>
    <ligand>
        <name>FAD</name>
        <dbReference type="ChEBI" id="CHEBI:57692"/>
    </ligand>
</feature>
<keyword evidence="6" id="KW-1015">Disulfide bond</keyword>
<evidence type="ECO:0000256" key="11">
    <source>
        <dbReference type="RuleBase" id="RU003691"/>
    </source>
</evidence>
<feature type="domain" description="FAD/NAD(P)-binding" evidence="13">
    <location>
        <begin position="15"/>
        <end position="340"/>
    </location>
</feature>
<keyword evidence="7 11" id="KW-0676">Redox-active center</keyword>
<evidence type="ECO:0000313" key="15">
    <source>
        <dbReference type="Proteomes" id="UP000066203"/>
    </source>
</evidence>
<feature type="disulfide bond" description="Redox-active" evidence="10">
    <location>
        <begin position="50"/>
        <end position="55"/>
    </location>
</feature>
<dbReference type="NCBIfam" id="NF005884">
    <property type="entry name" value="PRK07846.1"/>
    <property type="match status" value="1"/>
</dbReference>
<dbReference type="PANTHER" id="PTHR22912:SF217">
    <property type="entry name" value="DIHYDROLIPOYL DEHYDROGENASE"/>
    <property type="match status" value="1"/>
</dbReference>
<dbReference type="GO" id="GO:0050660">
    <property type="term" value="F:flavin adenine dinucleotide binding"/>
    <property type="evidence" value="ECO:0007669"/>
    <property type="project" value="TreeGrafter"/>
</dbReference>
<feature type="active site" description="Proton acceptor" evidence="8">
    <location>
        <position position="464"/>
    </location>
</feature>
<organism evidence="14">
    <name type="scientific">Rothia mucilaginosa</name>
    <dbReference type="NCBI Taxonomy" id="43675"/>
    <lineage>
        <taxon>Bacteria</taxon>
        <taxon>Bacillati</taxon>
        <taxon>Actinomycetota</taxon>
        <taxon>Actinomycetes</taxon>
        <taxon>Micrococcales</taxon>
        <taxon>Micrococcaceae</taxon>
        <taxon>Rothia</taxon>
    </lineage>
</organism>
<dbReference type="Gene3D" id="3.30.390.30">
    <property type="match status" value="1"/>
</dbReference>
<dbReference type="InterPro" id="IPR001100">
    <property type="entry name" value="Pyr_nuc-diS_OxRdtase"/>
</dbReference>
<dbReference type="PANTHER" id="PTHR22912">
    <property type="entry name" value="DISULFIDE OXIDOREDUCTASE"/>
    <property type="match status" value="1"/>
</dbReference>
<dbReference type="InterPro" id="IPR050151">
    <property type="entry name" value="Class-I_Pyr_Nuc-Dis_Oxidored"/>
</dbReference>
<dbReference type="InterPro" id="IPR016156">
    <property type="entry name" value="FAD/NAD-linked_Rdtase_dimer_sf"/>
</dbReference>
<proteinExistence type="inferred from homology"/>
<feature type="binding site" evidence="9">
    <location>
        <position position="325"/>
    </location>
    <ligand>
        <name>FAD</name>
        <dbReference type="ChEBI" id="CHEBI:57692"/>
    </ligand>
</feature>
<evidence type="ECO:0000256" key="9">
    <source>
        <dbReference type="PIRSR" id="PIRSR000350-3"/>
    </source>
</evidence>
<evidence type="ECO:0000256" key="1">
    <source>
        <dbReference type="ARBA" id="ARBA00007532"/>
    </source>
</evidence>
<dbReference type="GO" id="GO:0004148">
    <property type="term" value="F:dihydrolipoyl dehydrogenase (NADH) activity"/>
    <property type="evidence" value="ECO:0007669"/>
    <property type="project" value="TreeGrafter"/>
</dbReference>
<dbReference type="SUPFAM" id="SSF51905">
    <property type="entry name" value="FAD/NAD(P)-binding domain"/>
    <property type="match status" value="1"/>
</dbReference>
<dbReference type="PATRIC" id="fig|43675.28.peg.204"/>
<evidence type="ECO:0000259" key="13">
    <source>
        <dbReference type="Pfam" id="PF07992"/>
    </source>
</evidence>
<dbReference type="PROSITE" id="PS00076">
    <property type="entry name" value="PYRIDINE_REDOX_1"/>
    <property type="match status" value="1"/>
</dbReference>
<keyword evidence="2 11" id="KW-0285">Flavoprotein</keyword>
<dbReference type="InterPro" id="IPR023753">
    <property type="entry name" value="FAD/NAD-binding_dom"/>
</dbReference>
<evidence type="ECO:0000256" key="8">
    <source>
        <dbReference type="PIRSR" id="PIRSR000350-2"/>
    </source>
</evidence>
<gene>
    <name evidence="14" type="ORF">RM6536_0201</name>
</gene>
<dbReference type="PRINTS" id="PR00411">
    <property type="entry name" value="PNDRDTASEI"/>
</dbReference>
<dbReference type="InterPro" id="IPR004099">
    <property type="entry name" value="Pyr_nucl-diS_OxRdtase_dimer"/>
</dbReference>
<dbReference type="Proteomes" id="UP000066203">
    <property type="component" value="Chromosome"/>
</dbReference>
<comment type="similarity">
    <text evidence="1 11">Belongs to the class-I pyridine nucleotide-disulfide oxidoreductase family.</text>
</comment>
<keyword evidence="3 9" id="KW-0274">FAD</keyword>
<dbReference type="RefSeq" id="WP_060823687.1">
    <property type="nucleotide sequence ID" value="NZ_AP014938.1"/>
</dbReference>
<feature type="binding site" evidence="9">
    <location>
        <begin position="186"/>
        <end position="193"/>
    </location>
    <ligand>
        <name>NAD(+)</name>
        <dbReference type="ChEBI" id="CHEBI:57540"/>
    </ligand>
</feature>
<evidence type="ECO:0000259" key="12">
    <source>
        <dbReference type="Pfam" id="PF02852"/>
    </source>
</evidence>
<evidence type="ECO:0000256" key="4">
    <source>
        <dbReference type="ARBA" id="ARBA00023002"/>
    </source>
</evidence>
<dbReference type="PRINTS" id="PR00368">
    <property type="entry name" value="FADPNR"/>
</dbReference>
<name>A0A0K2RX82_9MICC</name>